<dbReference type="VEuPathDB" id="CryptoDB:Cvel_25561"/>
<evidence type="ECO:0000313" key="2">
    <source>
        <dbReference type="EMBL" id="CEM40814.1"/>
    </source>
</evidence>
<name>A0A0G4HA33_9ALVE</name>
<sequence>MPPDDIQTDGLTNPPSPSAQKDFPKRPKSAVLPRLPPPSLPSHSKSLSQTLTNSLGTPPPDRRVAASAAVMVLPLLIPIVGKAPGLRWGGFGGDVGSQQASGYPGGKRELSVVLGPNTGRKQRCSVGESNECWLGENDHYLVRGVREAGTTVSSP</sequence>
<reference evidence="2" key="1">
    <citation type="submission" date="2014-11" db="EMBL/GenBank/DDBJ databases">
        <authorList>
            <person name="Otto D Thomas"/>
            <person name="Naeem Raeece"/>
        </authorList>
    </citation>
    <scope>NUCLEOTIDE SEQUENCE</scope>
</reference>
<evidence type="ECO:0000256" key="1">
    <source>
        <dbReference type="SAM" id="MobiDB-lite"/>
    </source>
</evidence>
<organism evidence="2">
    <name type="scientific">Chromera velia CCMP2878</name>
    <dbReference type="NCBI Taxonomy" id="1169474"/>
    <lineage>
        <taxon>Eukaryota</taxon>
        <taxon>Sar</taxon>
        <taxon>Alveolata</taxon>
        <taxon>Colpodellida</taxon>
        <taxon>Chromeraceae</taxon>
        <taxon>Chromera</taxon>
    </lineage>
</organism>
<dbReference type="PhylomeDB" id="A0A0G4HA33"/>
<feature type="region of interest" description="Disordered" evidence="1">
    <location>
        <begin position="1"/>
        <end position="61"/>
    </location>
</feature>
<proteinExistence type="predicted"/>
<protein>
    <submittedName>
        <fullName evidence="2">Uncharacterized protein</fullName>
    </submittedName>
</protein>
<dbReference type="AlphaFoldDB" id="A0A0G4HA33"/>
<accession>A0A0G4HA33</accession>
<dbReference type="EMBL" id="CDMZ01002108">
    <property type="protein sequence ID" value="CEM40814.1"/>
    <property type="molecule type" value="Genomic_DNA"/>
</dbReference>
<gene>
    <name evidence="2" type="ORF">Cvel_25561</name>
</gene>